<sequence>MVAKAEKPALCDLDINGCREAVCSAASLSLGSGAALGHMVRGQQGGALVKTSVWWNFQSYYCGLCPLC</sequence>
<proteinExistence type="predicted"/>
<evidence type="ECO:0000313" key="1">
    <source>
        <dbReference type="EMBL" id="KAG5851514.1"/>
    </source>
</evidence>
<comment type="caution">
    <text evidence="1">The sequence shown here is derived from an EMBL/GenBank/DDBJ whole genome shotgun (WGS) entry which is preliminary data.</text>
</comment>
<gene>
    <name evidence="1" type="ORF">ANANG_G00094230</name>
</gene>
<accession>A0A9D3MME0</accession>
<name>A0A9D3MME0_ANGAN</name>
<organism evidence="1 2">
    <name type="scientific">Anguilla anguilla</name>
    <name type="common">European freshwater eel</name>
    <name type="synonym">Muraena anguilla</name>
    <dbReference type="NCBI Taxonomy" id="7936"/>
    <lineage>
        <taxon>Eukaryota</taxon>
        <taxon>Metazoa</taxon>
        <taxon>Chordata</taxon>
        <taxon>Craniata</taxon>
        <taxon>Vertebrata</taxon>
        <taxon>Euteleostomi</taxon>
        <taxon>Actinopterygii</taxon>
        <taxon>Neopterygii</taxon>
        <taxon>Teleostei</taxon>
        <taxon>Anguilliformes</taxon>
        <taxon>Anguillidae</taxon>
        <taxon>Anguilla</taxon>
    </lineage>
</organism>
<reference evidence="1" key="1">
    <citation type="submission" date="2021-01" db="EMBL/GenBank/DDBJ databases">
        <title>A chromosome-scale assembly of European eel, Anguilla anguilla.</title>
        <authorList>
            <person name="Henkel C."/>
            <person name="Jong-Raadsen S.A."/>
            <person name="Dufour S."/>
            <person name="Weltzien F.-A."/>
            <person name="Palstra A.P."/>
            <person name="Pelster B."/>
            <person name="Spaink H.P."/>
            <person name="Van Den Thillart G.E."/>
            <person name="Jansen H."/>
            <person name="Zahm M."/>
            <person name="Klopp C."/>
            <person name="Cedric C."/>
            <person name="Louis A."/>
            <person name="Berthelot C."/>
            <person name="Parey E."/>
            <person name="Roest Crollius H."/>
            <person name="Montfort J."/>
            <person name="Robinson-Rechavi M."/>
            <person name="Bucao C."/>
            <person name="Bouchez O."/>
            <person name="Gislard M."/>
            <person name="Lluch J."/>
            <person name="Milhes M."/>
            <person name="Lampietro C."/>
            <person name="Lopez Roques C."/>
            <person name="Donnadieu C."/>
            <person name="Braasch I."/>
            <person name="Desvignes T."/>
            <person name="Postlethwait J."/>
            <person name="Bobe J."/>
            <person name="Guiguen Y."/>
            <person name="Dirks R."/>
        </authorList>
    </citation>
    <scope>NUCLEOTIDE SEQUENCE</scope>
    <source>
        <strain evidence="1">Tag_6206</strain>
        <tissue evidence="1">Liver</tissue>
    </source>
</reference>
<dbReference type="AlphaFoldDB" id="A0A9D3MME0"/>
<keyword evidence="2" id="KW-1185">Reference proteome</keyword>
<dbReference type="Proteomes" id="UP001044222">
    <property type="component" value="Unassembled WGS sequence"/>
</dbReference>
<evidence type="ECO:0000313" key="2">
    <source>
        <dbReference type="Proteomes" id="UP001044222"/>
    </source>
</evidence>
<protein>
    <submittedName>
        <fullName evidence="1">Uncharacterized protein</fullName>
    </submittedName>
</protein>
<dbReference type="EMBL" id="JAFIRN010000004">
    <property type="protein sequence ID" value="KAG5851514.1"/>
    <property type="molecule type" value="Genomic_DNA"/>
</dbReference>